<name>A0A975IP42_9MICO</name>
<evidence type="ECO:0000256" key="1">
    <source>
        <dbReference type="ARBA" id="ARBA00022679"/>
    </source>
</evidence>
<dbReference type="RefSeq" id="WP_210899733.1">
    <property type="nucleotide sequence ID" value="NZ_CP071696.1"/>
</dbReference>
<evidence type="ECO:0000256" key="2">
    <source>
        <dbReference type="ARBA" id="ARBA00022737"/>
    </source>
</evidence>
<proteinExistence type="predicted"/>
<evidence type="ECO:0000313" key="4">
    <source>
        <dbReference type="Proteomes" id="UP000671914"/>
    </source>
</evidence>
<protein>
    <submittedName>
        <fullName evidence="3">CatB-related O-acetyltransferase</fullName>
    </submittedName>
</protein>
<dbReference type="InterPro" id="IPR001451">
    <property type="entry name" value="Hexapep"/>
</dbReference>
<organism evidence="3 4">
    <name type="scientific">Agromyces archimandritae</name>
    <dbReference type="NCBI Taxonomy" id="2781962"/>
    <lineage>
        <taxon>Bacteria</taxon>
        <taxon>Bacillati</taxon>
        <taxon>Actinomycetota</taxon>
        <taxon>Actinomycetes</taxon>
        <taxon>Micrococcales</taxon>
        <taxon>Microbacteriaceae</taxon>
        <taxon>Agromyces</taxon>
    </lineage>
</organism>
<reference evidence="3" key="1">
    <citation type="submission" date="2021-03" db="EMBL/GenBank/DDBJ databases">
        <title>Agromyces archimandritus sp. nov., isolated from the cockroach Archimandrita tessellata.</title>
        <authorList>
            <person name="Guzman J."/>
            <person name="Ortuzar M."/>
            <person name="Poehlein A."/>
            <person name="Daniel R."/>
            <person name="Trujillo M."/>
            <person name="Vilcinskas A."/>
        </authorList>
    </citation>
    <scope>NUCLEOTIDE SEQUENCE</scope>
    <source>
        <strain evidence="3">G127AT</strain>
    </source>
</reference>
<dbReference type="InterPro" id="IPR050179">
    <property type="entry name" value="Trans_hexapeptide_repeat"/>
</dbReference>
<dbReference type="PANTHER" id="PTHR43300">
    <property type="entry name" value="ACETYLTRANSFERASE"/>
    <property type="match status" value="1"/>
</dbReference>
<dbReference type="AlphaFoldDB" id="A0A975IP42"/>
<dbReference type="GO" id="GO:0016740">
    <property type="term" value="F:transferase activity"/>
    <property type="evidence" value="ECO:0007669"/>
    <property type="project" value="UniProtKB-KW"/>
</dbReference>
<dbReference type="CDD" id="cd03349">
    <property type="entry name" value="LbH_XAT"/>
    <property type="match status" value="1"/>
</dbReference>
<sequence length="265" mass="28592">MNAPHAGSTATDLLRKAKRRLVPAPAGGATGGQGVAGVRGADNLTLTGKAELHCEAPVSFHRPVTFKKRTRIGAFTYLNDGFIDHLASIGRYCAIGQELRIGEPNHPIDWLSIANFQYNGNEFGWHPAADAYEPTSPRIRGTHFAGGAARIGNDVWIGARVTILRDVEIGDGAIVAAGAVVVKDVPPYAIVGGVPARVLRYRFDEETIAALRELEWWRFSPNDLAGVPFHEPAAAIEEIRSRVDAGRIAPYEPEETVLTRRSLGG</sequence>
<dbReference type="Gene3D" id="2.160.10.10">
    <property type="entry name" value="Hexapeptide repeat proteins"/>
    <property type="match status" value="1"/>
</dbReference>
<accession>A0A975IP42</accession>
<keyword evidence="1" id="KW-0808">Transferase</keyword>
<dbReference type="Pfam" id="PF00132">
    <property type="entry name" value="Hexapep"/>
    <property type="match status" value="1"/>
</dbReference>
<keyword evidence="4" id="KW-1185">Reference proteome</keyword>
<dbReference type="PROSITE" id="PS00101">
    <property type="entry name" value="HEXAPEP_TRANSFERASES"/>
    <property type="match status" value="1"/>
</dbReference>
<dbReference type="KEGG" id="aarc:G127AT_03235"/>
<dbReference type="InterPro" id="IPR018357">
    <property type="entry name" value="Hexapep_transf_CS"/>
</dbReference>
<gene>
    <name evidence="3" type="ORF">G127AT_03235</name>
</gene>
<dbReference type="PANTHER" id="PTHR43300:SF11">
    <property type="entry name" value="ACETYLTRANSFERASE RV3034C-RELATED"/>
    <property type="match status" value="1"/>
</dbReference>
<dbReference type="SUPFAM" id="SSF51161">
    <property type="entry name" value="Trimeric LpxA-like enzymes"/>
    <property type="match status" value="1"/>
</dbReference>
<keyword evidence="2" id="KW-0677">Repeat</keyword>
<dbReference type="Proteomes" id="UP000671914">
    <property type="component" value="Chromosome"/>
</dbReference>
<evidence type="ECO:0000313" key="3">
    <source>
        <dbReference type="EMBL" id="QTX05257.1"/>
    </source>
</evidence>
<dbReference type="EMBL" id="CP071696">
    <property type="protein sequence ID" value="QTX05257.1"/>
    <property type="molecule type" value="Genomic_DNA"/>
</dbReference>
<dbReference type="InterPro" id="IPR011004">
    <property type="entry name" value="Trimer_LpxA-like_sf"/>
</dbReference>